<keyword evidence="2" id="KW-0808">Transferase</keyword>
<organism evidence="7 8">
    <name type="scientific">Marinifilum flexuosum</name>
    <dbReference type="NCBI Taxonomy" id="1117708"/>
    <lineage>
        <taxon>Bacteria</taxon>
        <taxon>Pseudomonadati</taxon>
        <taxon>Bacteroidota</taxon>
        <taxon>Bacteroidia</taxon>
        <taxon>Marinilabiliales</taxon>
        <taxon>Marinifilaceae</taxon>
    </lineage>
</organism>
<feature type="domain" description="Carbohydrate kinase PfkB" evidence="6">
    <location>
        <begin position="23"/>
        <end position="312"/>
    </location>
</feature>
<keyword evidence="3" id="KW-0547">Nucleotide-binding</keyword>
<proteinExistence type="inferred from homology"/>
<evidence type="ECO:0000256" key="3">
    <source>
        <dbReference type="ARBA" id="ARBA00022741"/>
    </source>
</evidence>
<dbReference type="AlphaFoldDB" id="A0A419X462"/>
<evidence type="ECO:0000313" key="7">
    <source>
        <dbReference type="EMBL" id="RKE02400.1"/>
    </source>
</evidence>
<comment type="similarity">
    <text evidence="1">Belongs to the carbohydrate kinase PfkB family.</text>
</comment>
<sequence length="329" mass="37017">MILAFRWTFSNNFEALVLIEYVMRKVYTIGDCVLDLFFEDDKPVEARPGGSFLNSAVSLGRLGIKVSLISELGEDRVGMQIIKFLEQNAVDTQNISRFTDTNSSLALAFLDEHRNADYAFYKTRAGKKSYIIFPDDVNKDDVILFGSFLAIKEEFRSTLVSFLKSCKEKGAIIIYDPNFRAQHLPLLKDVLPYIKENMALADIVKASNEDFELICGVKKATEAKHWLKGVSSAVLIYTANKNGVFVYTDKLHSFVVPQIQPVSTVGAGDTFNASIAHFIVTANIGKKNIRLLKSEQIQEMVEFAVCCSQHVCMSFDNFVSPEFVRKLKK</sequence>
<evidence type="ECO:0000256" key="5">
    <source>
        <dbReference type="ARBA" id="ARBA00022840"/>
    </source>
</evidence>
<keyword evidence="4 7" id="KW-0418">Kinase</keyword>
<dbReference type="PANTHER" id="PTHR43085:SF1">
    <property type="entry name" value="PSEUDOURIDINE KINASE-RELATED"/>
    <property type="match status" value="1"/>
</dbReference>
<dbReference type="InterPro" id="IPR011611">
    <property type="entry name" value="PfkB_dom"/>
</dbReference>
<evidence type="ECO:0000313" key="8">
    <source>
        <dbReference type="Proteomes" id="UP000284531"/>
    </source>
</evidence>
<evidence type="ECO:0000259" key="6">
    <source>
        <dbReference type="Pfam" id="PF00294"/>
    </source>
</evidence>
<dbReference type="InterPro" id="IPR029056">
    <property type="entry name" value="Ribokinase-like"/>
</dbReference>
<protein>
    <submittedName>
        <fullName evidence="7">Fructokinase</fullName>
    </submittedName>
</protein>
<comment type="caution">
    <text evidence="7">The sequence shown here is derived from an EMBL/GenBank/DDBJ whole genome shotgun (WGS) entry which is preliminary data.</text>
</comment>
<dbReference type="PANTHER" id="PTHR43085">
    <property type="entry name" value="HEXOKINASE FAMILY MEMBER"/>
    <property type="match status" value="1"/>
</dbReference>
<dbReference type="Gene3D" id="3.40.1190.20">
    <property type="match status" value="1"/>
</dbReference>
<reference evidence="7 8" key="1">
    <citation type="submission" date="2018-09" db="EMBL/GenBank/DDBJ databases">
        <title>Genomic Encyclopedia of Archaeal and Bacterial Type Strains, Phase II (KMG-II): from individual species to whole genera.</title>
        <authorList>
            <person name="Goeker M."/>
        </authorList>
    </citation>
    <scope>NUCLEOTIDE SEQUENCE [LARGE SCALE GENOMIC DNA]</scope>
    <source>
        <strain evidence="7 8">DSM 21950</strain>
    </source>
</reference>
<keyword evidence="8" id="KW-1185">Reference proteome</keyword>
<dbReference type="GO" id="GO:0005524">
    <property type="term" value="F:ATP binding"/>
    <property type="evidence" value="ECO:0007669"/>
    <property type="project" value="UniProtKB-KW"/>
</dbReference>
<dbReference type="InterPro" id="IPR050306">
    <property type="entry name" value="PfkB_Carbo_kinase"/>
</dbReference>
<evidence type="ECO:0000256" key="1">
    <source>
        <dbReference type="ARBA" id="ARBA00010688"/>
    </source>
</evidence>
<name>A0A419X462_9BACT</name>
<evidence type="ECO:0000256" key="2">
    <source>
        <dbReference type="ARBA" id="ARBA00022679"/>
    </source>
</evidence>
<gene>
    <name evidence="7" type="ORF">BXY64_2489</name>
</gene>
<dbReference type="Proteomes" id="UP000284531">
    <property type="component" value="Unassembled WGS sequence"/>
</dbReference>
<accession>A0A419X462</accession>
<dbReference type="EMBL" id="RAPQ01000009">
    <property type="protein sequence ID" value="RKE02400.1"/>
    <property type="molecule type" value="Genomic_DNA"/>
</dbReference>
<dbReference type="RefSeq" id="WP_170150644.1">
    <property type="nucleotide sequence ID" value="NZ_RAPQ01000009.1"/>
</dbReference>
<keyword evidence="5" id="KW-0067">ATP-binding</keyword>
<dbReference type="GO" id="GO:0016301">
    <property type="term" value="F:kinase activity"/>
    <property type="evidence" value="ECO:0007669"/>
    <property type="project" value="UniProtKB-KW"/>
</dbReference>
<dbReference type="Pfam" id="PF00294">
    <property type="entry name" value="PfkB"/>
    <property type="match status" value="1"/>
</dbReference>
<dbReference type="SUPFAM" id="SSF53613">
    <property type="entry name" value="Ribokinase-like"/>
    <property type="match status" value="1"/>
</dbReference>
<evidence type="ECO:0000256" key="4">
    <source>
        <dbReference type="ARBA" id="ARBA00022777"/>
    </source>
</evidence>